<dbReference type="EMBL" id="CM056815">
    <property type="protein sequence ID" value="KAJ8628653.1"/>
    <property type="molecule type" value="Genomic_DNA"/>
</dbReference>
<proteinExistence type="predicted"/>
<gene>
    <name evidence="1" type="ORF">MRB53_021976</name>
</gene>
<reference evidence="1 2" key="1">
    <citation type="journal article" date="2022" name="Hortic Res">
        <title>A haplotype resolved chromosomal level avocado genome allows analysis of novel avocado genes.</title>
        <authorList>
            <person name="Nath O."/>
            <person name="Fletcher S.J."/>
            <person name="Hayward A."/>
            <person name="Shaw L.M."/>
            <person name="Masouleh A.K."/>
            <person name="Furtado A."/>
            <person name="Henry R.J."/>
            <person name="Mitter N."/>
        </authorList>
    </citation>
    <scope>NUCLEOTIDE SEQUENCE [LARGE SCALE GENOMIC DNA]</scope>
    <source>
        <strain evidence="2">cv. Hass</strain>
    </source>
</reference>
<dbReference type="Proteomes" id="UP001234297">
    <property type="component" value="Chromosome 7"/>
</dbReference>
<sequence>MLAFSDRNKLLTSHFGLCCHCEVLLDNYLILTAADQKLAAAAIEHGQPSPPLLFLPFLSLGRTEGGNGERPHCCRKCGIKAANTLVFKPVHLYKS</sequence>
<evidence type="ECO:0000313" key="1">
    <source>
        <dbReference type="EMBL" id="KAJ8628653.1"/>
    </source>
</evidence>
<keyword evidence="2" id="KW-1185">Reference proteome</keyword>
<organism evidence="1 2">
    <name type="scientific">Persea americana</name>
    <name type="common">Avocado</name>
    <dbReference type="NCBI Taxonomy" id="3435"/>
    <lineage>
        <taxon>Eukaryota</taxon>
        <taxon>Viridiplantae</taxon>
        <taxon>Streptophyta</taxon>
        <taxon>Embryophyta</taxon>
        <taxon>Tracheophyta</taxon>
        <taxon>Spermatophyta</taxon>
        <taxon>Magnoliopsida</taxon>
        <taxon>Magnoliidae</taxon>
        <taxon>Laurales</taxon>
        <taxon>Lauraceae</taxon>
        <taxon>Persea</taxon>
    </lineage>
</organism>
<evidence type="ECO:0000313" key="2">
    <source>
        <dbReference type="Proteomes" id="UP001234297"/>
    </source>
</evidence>
<name>A0ACC2L5L7_PERAE</name>
<accession>A0ACC2L5L7</accession>
<comment type="caution">
    <text evidence="1">The sequence shown here is derived from an EMBL/GenBank/DDBJ whole genome shotgun (WGS) entry which is preliminary data.</text>
</comment>
<protein>
    <submittedName>
        <fullName evidence="1">Uncharacterized protein</fullName>
    </submittedName>
</protein>